<evidence type="ECO:0000256" key="1">
    <source>
        <dbReference type="ARBA" id="ARBA00001924"/>
    </source>
</evidence>
<dbReference type="InterPro" id="IPR036374">
    <property type="entry name" value="OxRdtase_Mopterin-bd_sf"/>
</dbReference>
<dbReference type="GO" id="GO:0005739">
    <property type="term" value="C:mitochondrion"/>
    <property type="evidence" value="ECO:0007669"/>
    <property type="project" value="TreeGrafter"/>
</dbReference>
<dbReference type="InterPro" id="IPR008335">
    <property type="entry name" value="Mopterin_OxRdtase_euk"/>
</dbReference>
<dbReference type="PANTHER" id="PTHR19372:SF6">
    <property type="entry name" value="SULFITE OXIDASE"/>
    <property type="match status" value="1"/>
</dbReference>
<sequence length="771" mass="86038">MVNHWAAHGANIIIGDVTDRAGEELVGSLRMAYPKGIFEFLHCDVTDWKSQVSFFQAAVKLSPHGTIDVVVPNAGIILPAEASKFENPDFGNGKFPEPNTATLDVNVRGVIYTSHLALYYLPRNKRPDRCLLFVGSVASLIPLPGQSQYTMSKHAVLGLFRSLRGTAFSKGIRINMIAPYYTAQTKMLQPIAEALLLSGSAGPGQVPDVVDAATRFLADESIAGRALVIGPRLKPYEFENLDERSNLVNEEIGNQTQGWIGSQPPNEWKLEQGLDPARLGLRNQSNLKIHTESQPVTVIDSAELRADAGNDDPTFVVEEERKGWKGYVEWEDYPEKKARARKRFSQYTFPPPPEFQLGPVPATNPVLEGVRWKLWHKAIGGALTNVPEDSWKTVLEEKHPGMLHLLQFPYNGEPPKGLLTKEAITPNDLHFVRNHGGIPDIDPVEFDLRLDGLVNNPGVLTLEDLQNESLFPRTSMLVTIQCSGTRRVEQIGEYAGEGDEMINAPWAEGAIGTAKWTGVSLKKVIKYCGGLKDGAKHLELYGAETYFKGGDCMNYVVSVPWSKVKVNEVLLAWEMNGKPLPKIHGFPLRAVVMGYIGARSVKWLYRVKAIESPSRAPVQSREYLYFQQQYGKHNQLPTLGIQIQEMPVSSAIMSPWHKEVVVHNGYIEVTGWAYSGGGRWPERVEVSSDGGWAWYAVPIESLSPKHKFAWRTWSASIPCDHEGWTELVVRCWDNSLNTQPMNRECKPTRNKKEVGRIRSTRRKLLTGYASN</sequence>
<dbReference type="PROSITE" id="PS00061">
    <property type="entry name" value="ADH_SHORT"/>
    <property type="match status" value="1"/>
</dbReference>
<dbReference type="CDD" id="cd02110">
    <property type="entry name" value="SO_family_Moco_dimer"/>
    <property type="match status" value="1"/>
</dbReference>
<dbReference type="PANTHER" id="PTHR19372">
    <property type="entry name" value="SULFITE REDUCTASE"/>
    <property type="match status" value="1"/>
</dbReference>
<dbReference type="GO" id="GO:0030151">
    <property type="term" value="F:molybdenum ion binding"/>
    <property type="evidence" value="ECO:0007669"/>
    <property type="project" value="InterPro"/>
</dbReference>
<evidence type="ECO:0000256" key="2">
    <source>
        <dbReference type="ARBA" id="ARBA00022505"/>
    </source>
</evidence>
<dbReference type="InterPro" id="IPR002347">
    <property type="entry name" value="SDR_fam"/>
</dbReference>
<protein>
    <submittedName>
        <fullName evidence="8">Sulfite oxidase</fullName>
    </submittedName>
</protein>
<dbReference type="InterPro" id="IPR020904">
    <property type="entry name" value="Sc_DH/Rdtase_CS"/>
</dbReference>
<organism evidence="8 9">
    <name type="scientific">Trichoderma arundinaceum</name>
    <dbReference type="NCBI Taxonomy" id="490622"/>
    <lineage>
        <taxon>Eukaryota</taxon>
        <taxon>Fungi</taxon>
        <taxon>Dikarya</taxon>
        <taxon>Ascomycota</taxon>
        <taxon>Pezizomycotina</taxon>
        <taxon>Sordariomycetes</taxon>
        <taxon>Hypocreomycetidae</taxon>
        <taxon>Hypocreales</taxon>
        <taxon>Hypocreaceae</taxon>
        <taxon>Trichoderma</taxon>
    </lineage>
</organism>
<dbReference type="Pfam" id="PF00106">
    <property type="entry name" value="adh_short"/>
    <property type="match status" value="1"/>
</dbReference>
<name>A0A395NJR1_TRIAR</name>
<keyword evidence="5" id="KW-0560">Oxidoreductase</keyword>
<dbReference type="FunFam" id="3.90.420.10:FF:000002">
    <property type="entry name" value="sulfite oxidase, mitochondrial"/>
    <property type="match status" value="1"/>
</dbReference>
<dbReference type="Pfam" id="PF03404">
    <property type="entry name" value="Mo-co_dimer"/>
    <property type="match status" value="1"/>
</dbReference>
<dbReference type="PRINTS" id="PR00407">
    <property type="entry name" value="EUMOPTERIN"/>
</dbReference>
<keyword evidence="9" id="KW-1185">Reference proteome</keyword>
<evidence type="ECO:0000256" key="5">
    <source>
        <dbReference type="ARBA" id="ARBA00023002"/>
    </source>
</evidence>
<dbReference type="SUPFAM" id="SSF81296">
    <property type="entry name" value="E set domains"/>
    <property type="match status" value="1"/>
</dbReference>
<dbReference type="InterPro" id="IPR014756">
    <property type="entry name" value="Ig_E-set"/>
</dbReference>
<dbReference type="GO" id="GO:0020037">
    <property type="term" value="F:heme binding"/>
    <property type="evidence" value="ECO:0007669"/>
    <property type="project" value="TreeGrafter"/>
</dbReference>
<evidence type="ECO:0000313" key="8">
    <source>
        <dbReference type="EMBL" id="RFU76083.1"/>
    </source>
</evidence>
<dbReference type="SUPFAM" id="SSF56524">
    <property type="entry name" value="Oxidoreductase molybdopterin-binding domain"/>
    <property type="match status" value="1"/>
</dbReference>
<evidence type="ECO:0000259" key="7">
    <source>
        <dbReference type="Pfam" id="PF03404"/>
    </source>
</evidence>
<comment type="cofactor">
    <cofactor evidence="1">
        <name>Mo-molybdopterin</name>
        <dbReference type="ChEBI" id="CHEBI:71302"/>
    </cofactor>
</comment>
<accession>A0A395NJR1</accession>
<keyword evidence="3" id="KW-0479">Metal-binding</keyword>
<dbReference type="STRING" id="490622.A0A395NJR1"/>
<dbReference type="EMBL" id="PXOA01000382">
    <property type="protein sequence ID" value="RFU76083.1"/>
    <property type="molecule type" value="Genomic_DNA"/>
</dbReference>
<dbReference type="InterPro" id="IPR005066">
    <property type="entry name" value="MoCF_OxRdtse_dimer"/>
</dbReference>
<dbReference type="InterPro" id="IPR000572">
    <property type="entry name" value="OxRdtase_Mopterin-bd_dom"/>
</dbReference>
<dbReference type="PRINTS" id="PR00081">
    <property type="entry name" value="GDHRDH"/>
</dbReference>
<dbReference type="Proteomes" id="UP000266272">
    <property type="component" value="Unassembled WGS sequence"/>
</dbReference>
<dbReference type="OrthoDB" id="10051395at2759"/>
<dbReference type="GO" id="GO:0043546">
    <property type="term" value="F:molybdopterin cofactor binding"/>
    <property type="evidence" value="ECO:0007669"/>
    <property type="project" value="TreeGrafter"/>
</dbReference>
<dbReference type="Pfam" id="PF00174">
    <property type="entry name" value="Oxidored_molyb"/>
    <property type="match status" value="1"/>
</dbReference>
<evidence type="ECO:0000256" key="4">
    <source>
        <dbReference type="ARBA" id="ARBA00022857"/>
    </source>
</evidence>
<dbReference type="GO" id="GO:0006790">
    <property type="term" value="P:sulfur compound metabolic process"/>
    <property type="evidence" value="ECO:0007669"/>
    <property type="project" value="TreeGrafter"/>
</dbReference>
<keyword evidence="4" id="KW-0521">NADP</keyword>
<dbReference type="Gene3D" id="3.40.50.720">
    <property type="entry name" value="NAD(P)-binding Rossmann-like Domain"/>
    <property type="match status" value="1"/>
</dbReference>
<dbReference type="AlphaFoldDB" id="A0A395NJR1"/>
<dbReference type="Gene3D" id="2.60.40.650">
    <property type="match status" value="1"/>
</dbReference>
<feature type="domain" description="Oxidoreductase molybdopterin-binding" evidence="6">
    <location>
        <begin position="435"/>
        <end position="616"/>
    </location>
</feature>
<dbReference type="GO" id="GO:0008482">
    <property type="term" value="F:sulfite oxidase activity"/>
    <property type="evidence" value="ECO:0007669"/>
    <property type="project" value="TreeGrafter"/>
</dbReference>
<feature type="domain" description="Moybdenum cofactor oxidoreductase dimerisation" evidence="7">
    <location>
        <begin position="642"/>
        <end position="741"/>
    </location>
</feature>
<comment type="caution">
    <text evidence="8">The sequence shown here is derived from an EMBL/GenBank/DDBJ whole genome shotgun (WGS) entry which is preliminary data.</text>
</comment>
<dbReference type="Gene3D" id="3.90.420.10">
    <property type="entry name" value="Oxidoreductase, molybdopterin-binding domain"/>
    <property type="match status" value="1"/>
</dbReference>
<dbReference type="InterPro" id="IPR036291">
    <property type="entry name" value="NAD(P)-bd_dom_sf"/>
</dbReference>
<reference evidence="8 9" key="1">
    <citation type="journal article" date="2018" name="PLoS Pathog.">
        <title>Evolution of structural diversity of trichothecenes, a family of toxins produced by plant pathogenic and entomopathogenic fungi.</title>
        <authorList>
            <person name="Proctor R.H."/>
            <person name="McCormick S.P."/>
            <person name="Kim H.S."/>
            <person name="Cardoza R.E."/>
            <person name="Stanley A.M."/>
            <person name="Lindo L."/>
            <person name="Kelly A."/>
            <person name="Brown D.W."/>
            <person name="Lee T."/>
            <person name="Vaughan M.M."/>
            <person name="Alexander N.J."/>
            <person name="Busman M."/>
            <person name="Gutierrez S."/>
        </authorList>
    </citation>
    <scope>NUCLEOTIDE SEQUENCE [LARGE SCALE GENOMIC DNA]</scope>
    <source>
        <strain evidence="8 9">IBT 40837</strain>
    </source>
</reference>
<keyword evidence="2" id="KW-0500">Molybdenum</keyword>
<dbReference type="SUPFAM" id="SSF51735">
    <property type="entry name" value="NAD(P)-binding Rossmann-fold domains"/>
    <property type="match status" value="1"/>
</dbReference>
<evidence type="ECO:0000259" key="6">
    <source>
        <dbReference type="Pfam" id="PF00174"/>
    </source>
</evidence>
<proteinExistence type="predicted"/>
<evidence type="ECO:0000313" key="9">
    <source>
        <dbReference type="Proteomes" id="UP000266272"/>
    </source>
</evidence>
<gene>
    <name evidence="8" type="ORF">TARUN_6155</name>
</gene>
<evidence type="ECO:0000256" key="3">
    <source>
        <dbReference type="ARBA" id="ARBA00022723"/>
    </source>
</evidence>